<organism evidence="1 2">
    <name type="scientific">Clostridium tarantellae</name>
    <dbReference type="NCBI Taxonomy" id="39493"/>
    <lineage>
        <taxon>Bacteria</taxon>
        <taxon>Bacillati</taxon>
        <taxon>Bacillota</taxon>
        <taxon>Clostridia</taxon>
        <taxon>Eubacteriales</taxon>
        <taxon>Clostridiaceae</taxon>
        <taxon>Clostridium</taxon>
    </lineage>
</organism>
<evidence type="ECO:0000313" key="1">
    <source>
        <dbReference type="EMBL" id="MPQ44380.1"/>
    </source>
</evidence>
<dbReference type="EMBL" id="WHJC01000204">
    <property type="protein sequence ID" value="MPQ44380.1"/>
    <property type="molecule type" value="Genomic_DNA"/>
</dbReference>
<evidence type="ECO:0000313" key="2">
    <source>
        <dbReference type="Proteomes" id="UP000430345"/>
    </source>
</evidence>
<proteinExistence type="predicted"/>
<gene>
    <name evidence="1" type="ORF">GBZ86_11490</name>
</gene>
<dbReference type="Proteomes" id="UP000430345">
    <property type="component" value="Unassembled WGS sequence"/>
</dbReference>
<comment type="caution">
    <text evidence="1">The sequence shown here is derived from an EMBL/GenBank/DDBJ whole genome shotgun (WGS) entry which is preliminary data.</text>
</comment>
<dbReference type="AlphaFoldDB" id="A0A6I1MN37"/>
<dbReference type="OrthoDB" id="1910335at2"/>
<keyword evidence="2" id="KW-1185">Reference proteome</keyword>
<accession>A0A6I1MN37</accession>
<protein>
    <submittedName>
        <fullName evidence="1">Uncharacterized protein</fullName>
    </submittedName>
</protein>
<name>A0A6I1MN37_9CLOT</name>
<reference evidence="1 2" key="1">
    <citation type="submission" date="2019-10" db="EMBL/GenBank/DDBJ databases">
        <title>The Genome Sequence of Clostridium tarantellae Isolated from Fish Brain.</title>
        <authorList>
            <person name="Bano L."/>
            <person name="Kiel M."/>
            <person name="Sales G."/>
            <person name="Doxey A.C."/>
            <person name="Mansfield M.J."/>
            <person name="Schiavone M."/>
            <person name="Rossetto O."/>
            <person name="Pirazzini M."/>
            <person name="Dobrindt U."/>
            <person name="Montecucco C."/>
        </authorList>
    </citation>
    <scope>NUCLEOTIDE SEQUENCE [LARGE SCALE GENOMIC DNA]</scope>
    <source>
        <strain evidence="1 2">DSM 3997</strain>
    </source>
</reference>
<sequence>MIPLLVNINEIDVPIIFIKDFKESIEVIKDDVLVSIKSSTIGDKKCDMFLLMIKFGDGYNNIYDIWFNYAFQWHMDFLNRLLDCDRILLDFRDENNDRIKTIQINNTISEYIEEYIEVCEKDVLIKGQRENNIISIEKRKNYEKWIDEDVYNLMDKVYDDFSTIEELWENF</sequence>